<dbReference type="Proteomes" id="UP000815260">
    <property type="component" value="Chromosome 4B"/>
</dbReference>
<feature type="compositionally biased region" description="Basic and acidic residues" evidence="5">
    <location>
        <begin position="22"/>
        <end position="31"/>
    </location>
</feature>
<dbReference type="AlphaFoldDB" id="A0A9R1KB66"/>
<dbReference type="PANTHER" id="PTHR12802">
    <property type="entry name" value="SWI/SNF COMPLEX-RELATED"/>
    <property type="match status" value="1"/>
</dbReference>
<dbReference type="SUPFAM" id="SSF46689">
    <property type="entry name" value="Homeodomain-like"/>
    <property type="match status" value="1"/>
</dbReference>
<proteinExistence type="predicted"/>
<reference evidence="8" key="2">
    <citation type="submission" date="2020-03" db="EMBL/GenBank/DDBJ databases">
        <title>The second near-complete assembly of the hexaploid bread wheat (Triticum aestivum) genome.</title>
        <authorList>
            <person name="Zimin A.V."/>
            <person name="Puiu D."/>
            <person name="Shumante A."/>
            <person name="Alonge M."/>
            <person name="Salzberg S.L."/>
        </authorList>
    </citation>
    <scope>NUCLEOTIDE SEQUENCE</scope>
    <source>
        <tissue evidence="8">Leaf</tissue>
    </source>
</reference>
<dbReference type="OrthoDB" id="118550at2759"/>
<evidence type="ECO:0008006" key="9">
    <source>
        <dbReference type="Google" id="ProtNLM"/>
    </source>
</evidence>
<protein>
    <recommendedName>
        <fullName evidence="9">SANT domain-containing protein</fullName>
    </recommendedName>
</protein>
<dbReference type="InterPro" id="IPR017884">
    <property type="entry name" value="SANT_dom"/>
</dbReference>
<evidence type="ECO:0000256" key="1">
    <source>
        <dbReference type="ARBA" id="ARBA00023015"/>
    </source>
</evidence>
<feature type="domain" description="SANT" evidence="6">
    <location>
        <begin position="41"/>
        <end position="79"/>
    </location>
</feature>
<feature type="region of interest" description="Disordered" evidence="5">
    <location>
        <begin position="1"/>
        <end position="46"/>
    </location>
</feature>
<dbReference type="InterPro" id="IPR009057">
    <property type="entry name" value="Homeodomain-like_sf"/>
</dbReference>
<dbReference type="EMBL" id="CM022221">
    <property type="protein sequence ID" value="KAF7047605.1"/>
    <property type="molecule type" value="Genomic_DNA"/>
</dbReference>
<dbReference type="InterPro" id="IPR006447">
    <property type="entry name" value="Myb_dom_plants"/>
</dbReference>
<gene>
    <name evidence="8" type="ORF">CFC21_056511</name>
</gene>
<feature type="non-terminal residue" evidence="8">
    <location>
        <position position="79"/>
    </location>
</feature>
<dbReference type="Pfam" id="PF00249">
    <property type="entry name" value="Myb_DNA-binding"/>
    <property type="match status" value="1"/>
</dbReference>
<sequence>GGGDGVGDGGRGRGGGGGRGGGEGERAEGAGRARKPYAITKSRERWTDPEHDKFIEALLLFDRDWRKIEAFVGSKTMIQ</sequence>
<evidence type="ECO:0000259" key="7">
    <source>
        <dbReference type="PROSITE" id="PS51294"/>
    </source>
</evidence>
<feature type="non-terminal residue" evidence="8">
    <location>
        <position position="1"/>
    </location>
</feature>
<dbReference type="NCBIfam" id="TIGR01557">
    <property type="entry name" value="myb_SHAQKYF"/>
    <property type="match status" value="1"/>
</dbReference>
<keyword evidence="3" id="KW-0804">Transcription</keyword>
<dbReference type="Gene3D" id="1.10.10.60">
    <property type="entry name" value="Homeodomain-like"/>
    <property type="match status" value="1"/>
</dbReference>
<comment type="caution">
    <text evidence="8">The sequence shown here is derived from an EMBL/GenBank/DDBJ whole genome shotgun (WGS) entry which is preliminary data.</text>
</comment>
<keyword evidence="2" id="KW-0238">DNA-binding</keyword>
<accession>A0A9R1KB66</accession>
<dbReference type="PROSITE" id="PS51293">
    <property type="entry name" value="SANT"/>
    <property type="match status" value="1"/>
</dbReference>
<evidence type="ECO:0000259" key="6">
    <source>
        <dbReference type="PROSITE" id="PS51293"/>
    </source>
</evidence>
<dbReference type="InterPro" id="IPR001005">
    <property type="entry name" value="SANT/Myb"/>
</dbReference>
<feature type="compositionally biased region" description="Gly residues" evidence="5">
    <location>
        <begin position="1"/>
        <end position="21"/>
    </location>
</feature>
<evidence type="ECO:0000256" key="3">
    <source>
        <dbReference type="ARBA" id="ARBA00023163"/>
    </source>
</evidence>
<reference evidence="8" key="1">
    <citation type="journal article" date="2017" name="Gigascience">
        <title>The first near-complete assembly of the hexaploid bread wheat genome, Triticum aestivum.</title>
        <authorList>
            <person name="Zimin A.V."/>
            <person name="Puiu D."/>
            <person name="Hall R."/>
            <person name="Kingan S."/>
            <person name="Clavijo B.J."/>
            <person name="Salzberg S.L."/>
        </authorList>
    </citation>
    <scope>NUCLEOTIDE SEQUENCE</scope>
    <source>
        <tissue evidence="8">Leaf</tissue>
    </source>
</reference>
<dbReference type="GO" id="GO:0003677">
    <property type="term" value="F:DNA binding"/>
    <property type="evidence" value="ECO:0007669"/>
    <property type="project" value="UniProtKB-KW"/>
</dbReference>
<dbReference type="PROSITE" id="PS51294">
    <property type="entry name" value="HTH_MYB"/>
    <property type="match status" value="1"/>
</dbReference>
<dbReference type="InterPro" id="IPR017930">
    <property type="entry name" value="Myb_dom"/>
</dbReference>
<keyword evidence="1" id="KW-0805">Transcription regulation</keyword>
<keyword evidence="4" id="KW-0539">Nucleus</keyword>
<feature type="domain" description="HTH myb-type" evidence="7">
    <location>
        <begin position="38"/>
        <end position="79"/>
    </location>
</feature>
<evidence type="ECO:0000313" key="8">
    <source>
        <dbReference type="EMBL" id="KAF7047605.1"/>
    </source>
</evidence>
<name>A0A9R1KB66_WHEAT</name>
<evidence type="ECO:0000256" key="2">
    <source>
        <dbReference type="ARBA" id="ARBA00023125"/>
    </source>
</evidence>
<organism evidence="8">
    <name type="scientific">Triticum aestivum</name>
    <name type="common">Wheat</name>
    <dbReference type="NCBI Taxonomy" id="4565"/>
    <lineage>
        <taxon>Eukaryota</taxon>
        <taxon>Viridiplantae</taxon>
        <taxon>Streptophyta</taxon>
        <taxon>Embryophyta</taxon>
        <taxon>Tracheophyta</taxon>
        <taxon>Spermatophyta</taxon>
        <taxon>Magnoliopsida</taxon>
        <taxon>Liliopsida</taxon>
        <taxon>Poales</taxon>
        <taxon>Poaceae</taxon>
        <taxon>BOP clade</taxon>
        <taxon>Pooideae</taxon>
        <taxon>Triticodae</taxon>
        <taxon>Triticeae</taxon>
        <taxon>Triticinae</taxon>
        <taxon>Triticum</taxon>
    </lineage>
</organism>
<evidence type="ECO:0000256" key="4">
    <source>
        <dbReference type="ARBA" id="ARBA00023242"/>
    </source>
</evidence>
<evidence type="ECO:0000256" key="5">
    <source>
        <dbReference type="SAM" id="MobiDB-lite"/>
    </source>
</evidence>
<dbReference type="PANTHER" id="PTHR12802:SF121">
    <property type="entry name" value="OS06G0105800 PROTEIN"/>
    <property type="match status" value="1"/>
</dbReference>